<evidence type="ECO:0000256" key="14">
    <source>
        <dbReference type="RuleBase" id="RU365096"/>
    </source>
</evidence>
<dbReference type="PANTHER" id="PTHR42944:SF1">
    <property type="entry name" value="ADENINE DNA GLYCOSYLASE"/>
    <property type="match status" value="1"/>
</dbReference>
<dbReference type="EMBL" id="SDWJ01000001">
    <property type="protein sequence ID" value="MVZ96396.1"/>
    <property type="molecule type" value="Genomic_DNA"/>
</dbReference>
<dbReference type="InterPro" id="IPR029119">
    <property type="entry name" value="MutY_C"/>
</dbReference>
<dbReference type="Gene3D" id="1.10.1670.10">
    <property type="entry name" value="Helix-hairpin-Helix base-excision DNA repair enzymes (C-terminal)"/>
    <property type="match status" value="1"/>
</dbReference>
<comment type="similarity">
    <text evidence="3 14">Belongs to the Nth/MutY family.</text>
</comment>
<dbReference type="Proteomes" id="UP000471147">
    <property type="component" value="Unassembled WGS sequence"/>
</dbReference>
<reference evidence="16 17" key="1">
    <citation type="submission" date="2019-01" db="EMBL/GenBank/DDBJ databases">
        <title>Sphingorhabdus lacus sp.nov., isolated from an oligotrophic freshwater lake.</title>
        <authorList>
            <person name="Park M."/>
        </authorList>
    </citation>
    <scope>NUCLEOTIDE SEQUENCE [LARGE SCALE GENOMIC DNA]</scope>
    <source>
        <strain evidence="16 17">IMCC26285</strain>
    </source>
</reference>
<keyword evidence="12" id="KW-0234">DNA repair</keyword>
<dbReference type="InterPro" id="IPR011257">
    <property type="entry name" value="DNA_glycosylase"/>
</dbReference>
<dbReference type="Gene3D" id="1.10.340.30">
    <property type="entry name" value="Hypothetical protein, domain 2"/>
    <property type="match status" value="1"/>
</dbReference>
<evidence type="ECO:0000256" key="1">
    <source>
        <dbReference type="ARBA" id="ARBA00000843"/>
    </source>
</evidence>
<dbReference type="PANTHER" id="PTHR42944">
    <property type="entry name" value="ADENINE DNA GLYCOSYLASE"/>
    <property type="match status" value="1"/>
</dbReference>
<dbReference type="Pfam" id="PF14815">
    <property type="entry name" value="NUDIX_4"/>
    <property type="match status" value="1"/>
</dbReference>
<keyword evidence="9" id="KW-0378">Hydrolase</keyword>
<dbReference type="SMART" id="SM00478">
    <property type="entry name" value="ENDO3c"/>
    <property type="match status" value="1"/>
</dbReference>
<dbReference type="Gene3D" id="3.90.79.10">
    <property type="entry name" value="Nucleoside Triphosphate Pyrophosphohydrolase"/>
    <property type="match status" value="1"/>
</dbReference>
<evidence type="ECO:0000256" key="12">
    <source>
        <dbReference type="ARBA" id="ARBA00023204"/>
    </source>
</evidence>
<comment type="catalytic activity">
    <reaction evidence="1 14">
        <text>Hydrolyzes free adenine bases from 7,8-dihydro-8-oxoguanine:adenine mismatched double-stranded DNA, leaving an apurinic site.</text>
        <dbReference type="EC" id="3.2.2.31"/>
    </reaction>
</comment>
<keyword evidence="13 14" id="KW-0326">Glycosidase</keyword>
<gene>
    <name evidence="16" type="ORF">EUU23_01605</name>
</gene>
<dbReference type="GO" id="GO:0035485">
    <property type="term" value="F:adenine/guanine mispair binding"/>
    <property type="evidence" value="ECO:0007669"/>
    <property type="project" value="TreeGrafter"/>
</dbReference>
<dbReference type="EC" id="3.2.2.31" evidence="4 14"/>
<organism evidence="16 17">
    <name type="scientific">Sphingorhabdus profundilacus</name>
    <dbReference type="NCBI Taxonomy" id="2509718"/>
    <lineage>
        <taxon>Bacteria</taxon>
        <taxon>Pseudomonadati</taxon>
        <taxon>Pseudomonadota</taxon>
        <taxon>Alphaproteobacteria</taxon>
        <taxon>Sphingomonadales</taxon>
        <taxon>Sphingomonadaceae</taxon>
        <taxon>Sphingorhabdus</taxon>
    </lineage>
</organism>
<evidence type="ECO:0000256" key="4">
    <source>
        <dbReference type="ARBA" id="ARBA00012045"/>
    </source>
</evidence>
<dbReference type="InterPro" id="IPR004036">
    <property type="entry name" value="Endonuclease-III-like_CS2"/>
</dbReference>
<dbReference type="Pfam" id="PF00633">
    <property type="entry name" value="HHH"/>
    <property type="match status" value="1"/>
</dbReference>
<dbReference type="SUPFAM" id="SSF48150">
    <property type="entry name" value="DNA-glycosylase"/>
    <property type="match status" value="1"/>
</dbReference>
<name>A0A6I4LWE8_9SPHN</name>
<evidence type="ECO:0000256" key="3">
    <source>
        <dbReference type="ARBA" id="ARBA00008343"/>
    </source>
</evidence>
<evidence type="ECO:0000313" key="16">
    <source>
        <dbReference type="EMBL" id="MVZ96396.1"/>
    </source>
</evidence>
<evidence type="ECO:0000256" key="8">
    <source>
        <dbReference type="ARBA" id="ARBA00022763"/>
    </source>
</evidence>
<sequence>MTVVQHSVQKTGDIAALLLDRYDRHARDLPWRKRPGHGAPDPYHVWLSEIMLQQTTVAAVIPYFHIFTQRWPDFTALAACDDADVMAAWAGLGYYARARNLLRCARAVVQDHGGMLPDQEKALLSLPGIGPYTAAAIAAIAFDRRAVVVDANIERVASRLFAIATPLPRAKPDIYQRVDTITPAQRPGDFAQAMMDLGAGICSVKAPSCPICPLQHHCMAWQAGNPEAYPVKPAKKAKPVRTGTIYWVRKGGRVWLVRRPDTGMLGAMRALPDDGWNARENGHGLPPFDASWTFLPKSVSHIFTHFALEITIAVTAWGEKADPPLEGEWWDVNSLDKAGLPTLFSKAAKEAFALGET</sequence>
<keyword evidence="7" id="KW-0479">Metal-binding</keyword>
<keyword evidence="11" id="KW-0411">Iron-sulfur</keyword>
<dbReference type="InterPro" id="IPR015797">
    <property type="entry name" value="NUDIX_hydrolase-like_dom_sf"/>
</dbReference>
<dbReference type="GO" id="GO:0000701">
    <property type="term" value="F:purine-specific mismatch base pair DNA N-glycosylase activity"/>
    <property type="evidence" value="ECO:0007669"/>
    <property type="project" value="UniProtKB-EC"/>
</dbReference>
<keyword evidence="17" id="KW-1185">Reference proteome</keyword>
<dbReference type="AlphaFoldDB" id="A0A6I4LWE8"/>
<accession>A0A6I4LWE8</accession>
<protein>
    <recommendedName>
        <fullName evidence="5 14">Adenine DNA glycosylase</fullName>
        <ecNumber evidence="4 14">3.2.2.31</ecNumber>
    </recommendedName>
</protein>
<dbReference type="RefSeq" id="WP_160352386.1">
    <property type="nucleotide sequence ID" value="NZ_SDWJ01000001.1"/>
</dbReference>
<dbReference type="GO" id="GO:0046872">
    <property type="term" value="F:metal ion binding"/>
    <property type="evidence" value="ECO:0007669"/>
    <property type="project" value="UniProtKB-UniRule"/>
</dbReference>
<keyword evidence="6" id="KW-0004">4Fe-4S</keyword>
<comment type="cofactor">
    <cofactor evidence="14">
        <name>[4Fe-4S] cluster</name>
        <dbReference type="ChEBI" id="CHEBI:49883"/>
    </cofactor>
    <text evidence="14">Binds 1 [4Fe-4S] cluster.</text>
</comment>
<comment type="caution">
    <text evidence="16">The sequence shown here is derived from an EMBL/GenBank/DDBJ whole genome shotgun (WGS) entry which is preliminary data.</text>
</comment>
<keyword evidence="10 14" id="KW-0408">Iron</keyword>
<keyword evidence="8 14" id="KW-0227">DNA damage</keyword>
<dbReference type="InterPro" id="IPR044298">
    <property type="entry name" value="MIG/MutY"/>
</dbReference>
<dbReference type="OrthoDB" id="9802365at2"/>
<dbReference type="GO" id="GO:0051539">
    <property type="term" value="F:4 iron, 4 sulfur cluster binding"/>
    <property type="evidence" value="ECO:0007669"/>
    <property type="project" value="UniProtKB-UniRule"/>
</dbReference>
<dbReference type="GO" id="GO:0032357">
    <property type="term" value="F:oxidized purine DNA binding"/>
    <property type="evidence" value="ECO:0007669"/>
    <property type="project" value="TreeGrafter"/>
</dbReference>
<evidence type="ECO:0000256" key="9">
    <source>
        <dbReference type="ARBA" id="ARBA00022801"/>
    </source>
</evidence>
<dbReference type="PROSITE" id="PS01155">
    <property type="entry name" value="ENDONUCLEASE_III_2"/>
    <property type="match status" value="1"/>
</dbReference>
<dbReference type="InterPro" id="IPR023170">
    <property type="entry name" value="HhH_base_excis_C"/>
</dbReference>
<feature type="domain" description="HhH-GPD" evidence="15">
    <location>
        <begin position="51"/>
        <end position="200"/>
    </location>
</feature>
<evidence type="ECO:0000256" key="2">
    <source>
        <dbReference type="ARBA" id="ARBA00002933"/>
    </source>
</evidence>
<comment type="function">
    <text evidence="2">Adenine glycosylase active on G-A mispairs. MutY also corrects error-prone DNA synthesis past GO lesions which are due to the oxidatively damaged form of guanine: 7,8-dihydro-8-oxoguanine (8-oxo-dGTP).</text>
</comment>
<evidence type="ECO:0000256" key="6">
    <source>
        <dbReference type="ARBA" id="ARBA00022485"/>
    </source>
</evidence>
<evidence type="ECO:0000256" key="7">
    <source>
        <dbReference type="ARBA" id="ARBA00022723"/>
    </source>
</evidence>
<evidence type="ECO:0000256" key="11">
    <source>
        <dbReference type="ARBA" id="ARBA00023014"/>
    </source>
</evidence>
<dbReference type="CDD" id="cd00056">
    <property type="entry name" value="ENDO3c"/>
    <property type="match status" value="1"/>
</dbReference>
<dbReference type="InterPro" id="IPR000445">
    <property type="entry name" value="HhH_motif"/>
</dbReference>
<evidence type="ECO:0000256" key="13">
    <source>
        <dbReference type="ARBA" id="ARBA00023295"/>
    </source>
</evidence>
<dbReference type="Pfam" id="PF00730">
    <property type="entry name" value="HhH-GPD"/>
    <property type="match status" value="1"/>
</dbReference>
<dbReference type="GO" id="GO:0006284">
    <property type="term" value="P:base-excision repair"/>
    <property type="evidence" value="ECO:0007669"/>
    <property type="project" value="UniProtKB-UniRule"/>
</dbReference>
<dbReference type="InterPro" id="IPR003265">
    <property type="entry name" value="HhH-GPD_domain"/>
</dbReference>
<dbReference type="CDD" id="cd03431">
    <property type="entry name" value="NUDIX_DNA_Glycosylase_C-MutY"/>
    <property type="match status" value="1"/>
</dbReference>
<dbReference type="FunFam" id="1.10.340.30:FF:000002">
    <property type="entry name" value="Adenine DNA glycosylase"/>
    <property type="match status" value="1"/>
</dbReference>
<dbReference type="GO" id="GO:0034039">
    <property type="term" value="F:8-oxo-7,8-dihydroguanine DNA N-glycosylase activity"/>
    <property type="evidence" value="ECO:0007669"/>
    <property type="project" value="TreeGrafter"/>
</dbReference>
<evidence type="ECO:0000256" key="10">
    <source>
        <dbReference type="ARBA" id="ARBA00023004"/>
    </source>
</evidence>
<proteinExistence type="inferred from homology"/>
<dbReference type="SUPFAM" id="SSF55811">
    <property type="entry name" value="Nudix"/>
    <property type="match status" value="1"/>
</dbReference>
<evidence type="ECO:0000313" key="17">
    <source>
        <dbReference type="Proteomes" id="UP000471147"/>
    </source>
</evidence>
<dbReference type="GO" id="GO:0006298">
    <property type="term" value="P:mismatch repair"/>
    <property type="evidence" value="ECO:0007669"/>
    <property type="project" value="TreeGrafter"/>
</dbReference>
<evidence type="ECO:0000259" key="15">
    <source>
        <dbReference type="SMART" id="SM00478"/>
    </source>
</evidence>
<evidence type="ECO:0000256" key="5">
    <source>
        <dbReference type="ARBA" id="ARBA00022023"/>
    </source>
</evidence>